<evidence type="ECO:0000313" key="8">
    <source>
        <dbReference type="Proteomes" id="UP000054560"/>
    </source>
</evidence>
<evidence type="ECO:0008006" key="9">
    <source>
        <dbReference type="Google" id="ProtNLM"/>
    </source>
</evidence>
<dbReference type="eggNOG" id="KOG0324">
    <property type="taxonomic scope" value="Eukaryota"/>
</dbReference>
<feature type="region of interest" description="Disordered" evidence="4">
    <location>
        <begin position="108"/>
        <end position="140"/>
    </location>
</feature>
<evidence type="ECO:0000313" key="7">
    <source>
        <dbReference type="EMBL" id="KNC80910.1"/>
    </source>
</evidence>
<comment type="similarity">
    <text evidence="1">Belongs to the DeSI family.</text>
</comment>
<evidence type="ECO:0000256" key="4">
    <source>
        <dbReference type="SAM" id="MobiDB-lite"/>
    </source>
</evidence>
<dbReference type="PROSITE" id="PS51858">
    <property type="entry name" value="PPPDE"/>
    <property type="match status" value="1"/>
</dbReference>
<feature type="domain" description="PUL" evidence="5">
    <location>
        <begin position="114"/>
        <end position="396"/>
    </location>
</feature>
<dbReference type="PANTHER" id="PTHR12378:SF7">
    <property type="entry name" value="DESUMOYLATING ISOPEPTIDASE 1"/>
    <property type="match status" value="1"/>
</dbReference>
<evidence type="ECO:0000256" key="1">
    <source>
        <dbReference type="ARBA" id="ARBA00008140"/>
    </source>
</evidence>
<feature type="domain" description="PPPDE" evidence="6">
    <location>
        <begin position="1"/>
        <end position="92"/>
    </location>
</feature>
<dbReference type="InterPro" id="IPR013535">
    <property type="entry name" value="PUL_dom"/>
</dbReference>
<organism evidence="7 8">
    <name type="scientific">Sphaeroforma arctica JP610</name>
    <dbReference type="NCBI Taxonomy" id="667725"/>
    <lineage>
        <taxon>Eukaryota</taxon>
        <taxon>Ichthyosporea</taxon>
        <taxon>Ichthyophonida</taxon>
        <taxon>Sphaeroforma</taxon>
    </lineage>
</organism>
<dbReference type="Pfam" id="PF08324">
    <property type="entry name" value="PUL"/>
    <property type="match status" value="1"/>
</dbReference>
<feature type="compositionally biased region" description="Low complexity" evidence="4">
    <location>
        <begin position="112"/>
        <end position="133"/>
    </location>
</feature>
<dbReference type="GO" id="GO:0070646">
    <property type="term" value="P:protein modification by small protein removal"/>
    <property type="evidence" value="ECO:0007669"/>
    <property type="project" value="TreeGrafter"/>
</dbReference>
<dbReference type="Proteomes" id="UP000054560">
    <property type="component" value="Unassembled WGS sequence"/>
</dbReference>
<dbReference type="GO" id="GO:0006508">
    <property type="term" value="P:proteolysis"/>
    <property type="evidence" value="ECO:0007669"/>
    <property type="project" value="UniProtKB-KW"/>
</dbReference>
<keyword evidence="3" id="KW-0378">Hydrolase</keyword>
<dbReference type="Gene3D" id="3.90.1720.30">
    <property type="entry name" value="PPPDE domains"/>
    <property type="match status" value="1"/>
</dbReference>
<dbReference type="Pfam" id="PF05903">
    <property type="entry name" value="Peptidase_C97"/>
    <property type="match status" value="1"/>
</dbReference>
<gene>
    <name evidence="7" type="ORF">SARC_06751</name>
</gene>
<sequence>MVVYVDVGVVGPCAVVDLGTTDKTREQFLDHLATMEQKFTVETYHILQNNCNNFSHDVANYLVGKDIPSYITGLPNEVMSGPFGAILRPFIESMQQNIRDAAGQQRVDFGHQSTSQPTSTSANSTTANSPPTNIAKSLTSPVLNTSSSNRVKIVNKLNEFALEYKLPPIATPSAPVLDDVLVLCLKLPSSKVFPALDLLRLMIVDDVKSCARASALLNELLHAHVIGQPTHSRGTLLMALRCVQNCFAYEEGVQEILSKQIGNGSATAGVDDVLLMDHLFEVLETSFSVPHEDVRTTAAALSSNLAGTNIRFPKLSLTEEQCIRLTHILSEALQHSDNIANEQIYHQLLCALGGVVTADPGAREFAAALGVGIVDTGLVPETQLLAEEVRALISSA</sequence>
<evidence type="ECO:0000259" key="6">
    <source>
        <dbReference type="PROSITE" id="PS51858"/>
    </source>
</evidence>
<dbReference type="STRING" id="667725.A0A0L0FVM9"/>
<dbReference type="GO" id="GO:0008233">
    <property type="term" value="F:peptidase activity"/>
    <property type="evidence" value="ECO:0007669"/>
    <property type="project" value="UniProtKB-KW"/>
</dbReference>
<name>A0A0L0FVM9_9EUKA</name>
<dbReference type="InterPro" id="IPR011989">
    <property type="entry name" value="ARM-like"/>
</dbReference>
<proteinExistence type="inferred from homology"/>
<dbReference type="AlphaFoldDB" id="A0A0L0FVM9"/>
<dbReference type="SMART" id="SM01179">
    <property type="entry name" value="DUF862"/>
    <property type="match status" value="1"/>
</dbReference>
<keyword evidence="2" id="KW-0645">Protease</keyword>
<dbReference type="InterPro" id="IPR008580">
    <property type="entry name" value="PPPDE_dom"/>
</dbReference>
<accession>A0A0L0FVM9</accession>
<protein>
    <recommendedName>
        <fullName evidence="9">PPPDE domain-containing protein</fullName>
    </recommendedName>
</protein>
<dbReference type="PROSITE" id="PS51396">
    <property type="entry name" value="PUL"/>
    <property type="match status" value="1"/>
</dbReference>
<dbReference type="EMBL" id="KQ242091">
    <property type="protein sequence ID" value="KNC80910.1"/>
    <property type="molecule type" value="Genomic_DNA"/>
</dbReference>
<dbReference type="PANTHER" id="PTHR12378">
    <property type="entry name" value="DESUMOYLATING ISOPEPTIDASE"/>
    <property type="match status" value="1"/>
</dbReference>
<evidence type="ECO:0000256" key="3">
    <source>
        <dbReference type="ARBA" id="ARBA00022801"/>
    </source>
</evidence>
<dbReference type="GeneID" id="25907255"/>
<dbReference type="OrthoDB" id="21221at2759"/>
<dbReference type="Gene3D" id="1.25.10.10">
    <property type="entry name" value="Leucine-rich Repeat Variant"/>
    <property type="match status" value="1"/>
</dbReference>
<keyword evidence="8" id="KW-1185">Reference proteome</keyword>
<dbReference type="RefSeq" id="XP_014154812.1">
    <property type="nucleotide sequence ID" value="XM_014299337.1"/>
</dbReference>
<evidence type="ECO:0000259" key="5">
    <source>
        <dbReference type="PROSITE" id="PS51396"/>
    </source>
</evidence>
<dbReference type="InterPro" id="IPR042266">
    <property type="entry name" value="PPPDE_sf"/>
</dbReference>
<evidence type="ECO:0000256" key="2">
    <source>
        <dbReference type="ARBA" id="ARBA00022670"/>
    </source>
</evidence>
<reference evidence="7 8" key="1">
    <citation type="submission" date="2011-02" db="EMBL/GenBank/DDBJ databases">
        <title>The Genome Sequence of Sphaeroforma arctica JP610.</title>
        <authorList>
            <consortium name="The Broad Institute Genome Sequencing Platform"/>
            <person name="Russ C."/>
            <person name="Cuomo C."/>
            <person name="Young S.K."/>
            <person name="Zeng Q."/>
            <person name="Gargeya S."/>
            <person name="Alvarado L."/>
            <person name="Berlin A."/>
            <person name="Chapman S.B."/>
            <person name="Chen Z."/>
            <person name="Freedman E."/>
            <person name="Gellesch M."/>
            <person name="Goldberg J."/>
            <person name="Griggs A."/>
            <person name="Gujja S."/>
            <person name="Heilman E."/>
            <person name="Heiman D."/>
            <person name="Howarth C."/>
            <person name="Mehta T."/>
            <person name="Neiman D."/>
            <person name="Pearson M."/>
            <person name="Roberts A."/>
            <person name="Saif S."/>
            <person name="Shea T."/>
            <person name="Shenoy N."/>
            <person name="Sisk P."/>
            <person name="Stolte C."/>
            <person name="Sykes S."/>
            <person name="White J."/>
            <person name="Yandava C."/>
            <person name="Burger G."/>
            <person name="Gray M.W."/>
            <person name="Holland P.W.H."/>
            <person name="King N."/>
            <person name="Lang F.B.F."/>
            <person name="Roger A.J."/>
            <person name="Ruiz-Trillo I."/>
            <person name="Haas B."/>
            <person name="Nusbaum C."/>
            <person name="Birren B."/>
        </authorList>
    </citation>
    <scope>NUCLEOTIDE SEQUENCE [LARGE SCALE GENOMIC DNA]</scope>
    <source>
        <strain evidence="7 8">JP610</strain>
    </source>
</reference>